<dbReference type="EMBL" id="MN098329">
    <property type="protein sequence ID" value="QFG06770.1"/>
    <property type="molecule type" value="Genomic_DNA"/>
</dbReference>
<organism evidence="1 2">
    <name type="scientific">Serratia phage Pila</name>
    <dbReference type="NCBI Taxonomy" id="2650875"/>
    <lineage>
        <taxon>Viruses</taxon>
        <taxon>Duplodnaviria</taxon>
        <taxon>Heunggongvirae</taxon>
        <taxon>Uroviricota</taxon>
        <taxon>Caudoviricetes</taxon>
        <taxon>Autographivirales</taxon>
        <taxon>Autotranscriptaviridae</taxon>
        <taxon>Studiervirinae</taxon>
        <taxon>Teseptimavirus</taxon>
        <taxon>Teseptimavirus pila</taxon>
    </lineage>
</organism>
<reference evidence="1 2" key="2">
    <citation type="journal article" date="2020" name="Microbiol. Resour. Announc.">
        <title>Complete Genome Sequence of Serratia marcescens Podophage Pila.</title>
        <authorList>
            <person name="Melbern L."/>
            <person name="Broussard K."/>
            <person name="Moreland R."/>
            <person name="Liu M."/>
            <person name="Ramsey J."/>
            <person name="Leavitt J."/>
        </authorList>
    </citation>
    <scope>NUCLEOTIDE SEQUENCE [LARGE SCALE GENOMIC DNA]</scope>
</reference>
<proteinExistence type="predicted"/>
<accession>A0A5J6T7M5</accession>
<sequence length="31" mass="3372">MRVPKGLGLGHWVYLECVSLSLSVQSPKVTS</sequence>
<name>A0A5J6T7M5_9CAUD</name>
<reference evidence="2" key="1">
    <citation type="submission" date="2019-06" db="EMBL/GenBank/DDBJ databases">
        <title>Complete genome sequence of Serratia marcescens podophage Pila.</title>
        <authorList>
            <person name="Melbern L."/>
            <person name="Broussard K."/>
            <person name="Moreland R."/>
            <person name="Liu M."/>
            <person name="Ramsey J."/>
            <person name="Leavitt J."/>
        </authorList>
    </citation>
    <scope>NUCLEOTIDE SEQUENCE [LARGE SCALE GENOMIC DNA]</scope>
</reference>
<keyword evidence="2" id="KW-1185">Reference proteome</keyword>
<protein>
    <submittedName>
        <fullName evidence="1">Uncharacterized protein</fullName>
    </submittedName>
</protein>
<dbReference type="Proteomes" id="UP000326147">
    <property type="component" value="Segment"/>
</dbReference>
<evidence type="ECO:0000313" key="1">
    <source>
        <dbReference type="EMBL" id="QFG06770.1"/>
    </source>
</evidence>
<evidence type="ECO:0000313" key="2">
    <source>
        <dbReference type="Proteomes" id="UP000326147"/>
    </source>
</evidence>
<gene>
    <name evidence="1" type="ORF">CPT_Pila_001</name>
</gene>